<dbReference type="PROSITE" id="PS51352">
    <property type="entry name" value="THIOREDOXIN_2"/>
    <property type="match status" value="1"/>
</dbReference>
<comment type="subcellular location">
    <subcellularLocation>
        <location evidence="1">Plastid</location>
        <location evidence="1">Chloroplast</location>
    </subcellularLocation>
</comment>
<dbReference type="Proteomes" id="UP000247498">
    <property type="component" value="Unassembled WGS sequence"/>
</dbReference>
<keyword evidence="9" id="KW-0676">Redox-active center</keyword>
<protein>
    <submittedName>
        <fullName evidence="12">Thioredoxin, chloroplastic</fullName>
    </submittedName>
</protein>
<dbReference type="PROSITE" id="PS00194">
    <property type="entry name" value="THIOREDOXIN_1"/>
    <property type="match status" value="1"/>
</dbReference>
<name>A0A2V0P243_9CHLO</name>
<evidence type="ECO:0000256" key="6">
    <source>
        <dbReference type="ARBA" id="ARBA00022982"/>
    </source>
</evidence>
<evidence type="ECO:0000256" key="8">
    <source>
        <dbReference type="ARBA" id="ARBA00023157"/>
    </source>
</evidence>
<keyword evidence="4" id="KW-0934">Plastid</keyword>
<keyword evidence="8" id="KW-1015">Disulfide bond</keyword>
<evidence type="ECO:0000256" key="4">
    <source>
        <dbReference type="ARBA" id="ARBA00022640"/>
    </source>
</evidence>
<organism evidence="12 13">
    <name type="scientific">Raphidocelis subcapitata</name>
    <dbReference type="NCBI Taxonomy" id="307507"/>
    <lineage>
        <taxon>Eukaryota</taxon>
        <taxon>Viridiplantae</taxon>
        <taxon>Chlorophyta</taxon>
        <taxon>core chlorophytes</taxon>
        <taxon>Chlorophyceae</taxon>
        <taxon>CS clade</taxon>
        <taxon>Sphaeropleales</taxon>
        <taxon>Selenastraceae</taxon>
        <taxon>Raphidocelis</taxon>
    </lineage>
</organism>
<dbReference type="EMBL" id="BDRX01000028">
    <property type="protein sequence ID" value="GBF91910.1"/>
    <property type="molecule type" value="Genomic_DNA"/>
</dbReference>
<dbReference type="InterPro" id="IPR013766">
    <property type="entry name" value="Thioredoxin_domain"/>
</dbReference>
<accession>A0A2V0P243</accession>
<evidence type="ECO:0000256" key="9">
    <source>
        <dbReference type="ARBA" id="ARBA00023284"/>
    </source>
</evidence>
<dbReference type="STRING" id="307507.A0A2V0P243"/>
<evidence type="ECO:0000313" key="13">
    <source>
        <dbReference type="Proteomes" id="UP000247498"/>
    </source>
</evidence>
<dbReference type="PANTHER" id="PTHR47834:SF2">
    <property type="entry name" value="THIOREDOXIN-LIKE PROTEIN CITRX, CHLOROPLASTIC"/>
    <property type="match status" value="1"/>
</dbReference>
<evidence type="ECO:0000256" key="10">
    <source>
        <dbReference type="ARBA" id="ARBA00024039"/>
    </source>
</evidence>
<dbReference type="InParanoid" id="A0A2V0P243"/>
<evidence type="ECO:0000256" key="7">
    <source>
        <dbReference type="ARBA" id="ARBA00023002"/>
    </source>
</evidence>
<keyword evidence="5" id="KW-0809">Transit peptide</keyword>
<feature type="domain" description="Thioredoxin" evidence="11">
    <location>
        <begin position="20"/>
        <end position="129"/>
    </location>
</feature>
<dbReference type="PANTHER" id="PTHR47834">
    <property type="entry name" value="THIOREDOXIN-LIKE PROTEIN CITRX, CHLOROPLASTIC"/>
    <property type="match status" value="1"/>
</dbReference>
<dbReference type="AlphaFoldDB" id="A0A2V0P243"/>
<evidence type="ECO:0000256" key="3">
    <source>
        <dbReference type="ARBA" id="ARBA00022528"/>
    </source>
</evidence>
<dbReference type="CDD" id="cd02947">
    <property type="entry name" value="TRX_family"/>
    <property type="match status" value="1"/>
</dbReference>
<dbReference type="InterPro" id="IPR044182">
    <property type="entry name" value="CITRX"/>
</dbReference>
<keyword evidence="2" id="KW-0813">Transport</keyword>
<dbReference type="InterPro" id="IPR036249">
    <property type="entry name" value="Thioredoxin-like_sf"/>
</dbReference>
<dbReference type="PRINTS" id="PR00421">
    <property type="entry name" value="THIOREDOXIN"/>
</dbReference>
<comment type="similarity">
    <text evidence="10">Belongs to the thioredoxin family. Plant CITRX-type subfamily.</text>
</comment>
<dbReference type="FunCoup" id="A0A2V0P243">
    <property type="interactions" value="265"/>
</dbReference>
<evidence type="ECO:0000259" key="11">
    <source>
        <dbReference type="PROSITE" id="PS51352"/>
    </source>
</evidence>
<dbReference type="GO" id="GO:0009507">
    <property type="term" value="C:chloroplast"/>
    <property type="evidence" value="ECO:0007669"/>
    <property type="project" value="UniProtKB-SubCell"/>
</dbReference>
<sequence length="131" mass="14231">MVAPRRGRQQLRSTGGGGALLAVQKVTPEELEVAIANREKAILVDFFATWCGPCLLLAQELEKVAEEMGDRVDILKLDVDENPDLASALQIAGLPTMIFIGTDDSKPALRSEGLMTAETIKSILRKDLQVQ</sequence>
<proteinExistence type="inferred from homology"/>
<dbReference type="GO" id="GO:0045454">
    <property type="term" value="P:cell redox homeostasis"/>
    <property type="evidence" value="ECO:0007669"/>
    <property type="project" value="InterPro"/>
</dbReference>
<keyword evidence="13" id="KW-1185">Reference proteome</keyword>
<reference evidence="12 13" key="1">
    <citation type="journal article" date="2018" name="Sci. Rep.">
        <title>Raphidocelis subcapitata (=Pseudokirchneriella subcapitata) provides an insight into genome evolution and environmental adaptations in the Sphaeropleales.</title>
        <authorList>
            <person name="Suzuki S."/>
            <person name="Yamaguchi H."/>
            <person name="Nakajima N."/>
            <person name="Kawachi M."/>
        </authorList>
    </citation>
    <scope>NUCLEOTIDE SEQUENCE [LARGE SCALE GENOMIC DNA]</scope>
    <source>
        <strain evidence="12 13">NIES-35</strain>
    </source>
</reference>
<evidence type="ECO:0000256" key="2">
    <source>
        <dbReference type="ARBA" id="ARBA00022448"/>
    </source>
</evidence>
<keyword evidence="6" id="KW-0249">Electron transport</keyword>
<dbReference type="Pfam" id="PF00085">
    <property type="entry name" value="Thioredoxin"/>
    <property type="match status" value="1"/>
</dbReference>
<comment type="caution">
    <text evidence="12">The sequence shown here is derived from an EMBL/GenBank/DDBJ whole genome shotgun (WGS) entry which is preliminary data.</text>
</comment>
<dbReference type="InterPro" id="IPR017937">
    <property type="entry name" value="Thioredoxin_CS"/>
</dbReference>
<keyword evidence="3" id="KW-0150">Chloroplast</keyword>
<evidence type="ECO:0000313" key="12">
    <source>
        <dbReference type="EMBL" id="GBF91910.1"/>
    </source>
</evidence>
<dbReference type="OrthoDB" id="2121326at2759"/>
<dbReference type="SUPFAM" id="SSF52833">
    <property type="entry name" value="Thioredoxin-like"/>
    <property type="match status" value="1"/>
</dbReference>
<evidence type="ECO:0000256" key="1">
    <source>
        <dbReference type="ARBA" id="ARBA00004229"/>
    </source>
</evidence>
<dbReference type="Gene3D" id="3.40.30.10">
    <property type="entry name" value="Glutaredoxin"/>
    <property type="match status" value="1"/>
</dbReference>
<gene>
    <name evidence="12" type="ORF">Rsub_04634</name>
</gene>
<dbReference type="GO" id="GO:0015035">
    <property type="term" value="F:protein-disulfide reductase activity"/>
    <property type="evidence" value="ECO:0007669"/>
    <property type="project" value="InterPro"/>
</dbReference>
<evidence type="ECO:0000256" key="5">
    <source>
        <dbReference type="ARBA" id="ARBA00022946"/>
    </source>
</evidence>
<keyword evidence="7" id="KW-0560">Oxidoreductase</keyword>